<evidence type="ECO:0000256" key="1">
    <source>
        <dbReference type="ARBA" id="ARBA00004370"/>
    </source>
</evidence>
<keyword evidence="6" id="KW-0406">Ion transport</keyword>
<organism evidence="7 8">
    <name type="scientific">Necator americanus</name>
    <name type="common">Human hookworm</name>
    <dbReference type="NCBI Taxonomy" id="51031"/>
    <lineage>
        <taxon>Eukaryota</taxon>
        <taxon>Metazoa</taxon>
        <taxon>Ecdysozoa</taxon>
        <taxon>Nematoda</taxon>
        <taxon>Chromadorea</taxon>
        <taxon>Rhabditida</taxon>
        <taxon>Rhabditina</taxon>
        <taxon>Rhabditomorpha</taxon>
        <taxon>Strongyloidea</taxon>
        <taxon>Ancylostomatidae</taxon>
        <taxon>Bunostominae</taxon>
        <taxon>Necator</taxon>
    </lineage>
</organism>
<comment type="caution">
    <text evidence="7">The sequence shown here is derived from an EMBL/GenBank/DDBJ whole genome shotgun (WGS) entry which is preliminary data.</text>
</comment>
<keyword evidence="4 6" id="KW-0472">Membrane</keyword>
<evidence type="ECO:0000313" key="7">
    <source>
        <dbReference type="EMBL" id="KAK6748067.1"/>
    </source>
</evidence>
<dbReference type="PANTHER" id="PTHR10736:SF60">
    <property type="entry name" value="BESTROPHIN HOMOLOG 9"/>
    <property type="match status" value="1"/>
</dbReference>
<comment type="function">
    <text evidence="6">Forms chloride channels.</text>
</comment>
<evidence type="ECO:0000256" key="6">
    <source>
        <dbReference type="RuleBase" id="RU363126"/>
    </source>
</evidence>
<feature type="transmembrane region" description="Helical" evidence="6">
    <location>
        <begin position="376"/>
        <end position="393"/>
    </location>
</feature>
<dbReference type="EMBL" id="JAVFWL010000004">
    <property type="protein sequence ID" value="KAK6748067.1"/>
    <property type="molecule type" value="Genomic_DNA"/>
</dbReference>
<name>A0ABR1DC52_NECAM</name>
<keyword evidence="6" id="KW-0869">Chloride channel</keyword>
<evidence type="ECO:0000313" key="8">
    <source>
        <dbReference type="Proteomes" id="UP001303046"/>
    </source>
</evidence>
<comment type="subcellular location">
    <subcellularLocation>
        <location evidence="6">Cell membrane</location>
        <topology evidence="6">Multi-pass membrane protein</topology>
    </subcellularLocation>
    <subcellularLocation>
        <location evidence="1">Membrane</location>
    </subcellularLocation>
</comment>
<comment type="similarity">
    <text evidence="5 6">Belongs to the anion channel-forming bestrophin (TC 1.A.46) family. Calcium-sensitive chloride channel subfamily.</text>
</comment>
<gene>
    <name evidence="7" type="primary">Necator_chrIV.g14261</name>
    <name evidence="7" type="ORF">RB195_000967</name>
</gene>
<protein>
    <recommendedName>
        <fullName evidence="6">Bestrophin homolog</fullName>
    </recommendedName>
</protein>
<reference evidence="7 8" key="1">
    <citation type="submission" date="2023-08" db="EMBL/GenBank/DDBJ databases">
        <title>A Necator americanus chromosomal reference genome.</title>
        <authorList>
            <person name="Ilik V."/>
            <person name="Petrzelkova K.J."/>
            <person name="Pardy F."/>
            <person name="Fuh T."/>
            <person name="Niatou-Singa F.S."/>
            <person name="Gouil Q."/>
            <person name="Baker L."/>
            <person name="Ritchie M.E."/>
            <person name="Jex A.R."/>
            <person name="Gazzola D."/>
            <person name="Li H."/>
            <person name="Toshio Fujiwara R."/>
            <person name="Zhan B."/>
            <person name="Aroian R.V."/>
            <person name="Pafco B."/>
            <person name="Schwarz E.M."/>
        </authorList>
    </citation>
    <scope>NUCLEOTIDE SEQUENCE [LARGE SCALE GENOMIC DNA]</scope>
    <source>
        <strain evidence="7 8">Aroian</strain>
        <tissue evidence="7">Whole animal</tissue>
    </source>
</reference>
<keyword evidence="3 6" id="KW-1133">Transmembrane helix</keyword>
<dbReference type="Pfam" id="PF01062">
    <property type="entry name" value="Bestrophin"/>
    <property type="match status" value="1"/>
</dbReference>
<dbReference type="InterPro" id="IPR000615">
    <property type="entry name" value="Bestrophin"/>
</dbReference>
<evidence type="ECO:0000256" key="5">
    <source>
        <dbReference type="ARBA" id="ARBA00034769"/>
    </source>
</evidence>
<feature type="transmembrane region" description="Helical" evidence="6">
    <location>
        <begin position="184"/>
        <end position="203"/>
    </location>
</feature>
<accession>A0ABR1DC52</accession>
<evidence type="ECO:0000256" key="2">
    <source>
        <dbReference type="ARBA" id="ARBA00022692"/>
    </source>
</evidence>
<sequence>MSALYRFSRPNASPPNAQCGHGSLLKSTISGLIPLSGLAPRNEPEKGLRSTKAVQPQNEEVFACPQHSQQKEHFNILVNRKTPSAPQLEHVQRPTYIAVSEAPPTVSKETMTVSYSGNFMRLLLRWKGSIWRSVWIELVVFLLLYYAVRIFYLYGIPAMDEKGELGYKKKFYLLCKEFNEYTKFIPLTFLLGFYVSNVVSRWWRQFECLSWPEDLLSIVCMIFHENTENSKKKRHQIARYLNLVSALAWRDISDKIRLRFPSIRNLIDARLMTEGEFARLEKMQDPAPGVRWMAPLHWVQQIVVTEIEAGRVPTHYLSVFTNELKQYRTSFRKLFCHDWVCVPLVYTQVASLATYAFFVFCLLGRQEFDSDEEFDIVFPVFTVVQFLFYVGWFKVGQDLMRPFGLDDDDIELSYILDRNLVISFAIVNCLQSDQPPEFEPDAYWQHLEDLGSYKNPTTLKFGRIDLSRTAHKHPPKLHTYVQVRRDEKAINPDEFPDKDRQRYIAW</sequence>
<proteinExistence type="inferred from homology"/>
<keyword evidence="6" id="KW-0868">Chloride</keyword>
<feature type="transmembrane region" description="Helical" evidence="6">
    <location>
        <begin position="339"/>
        <end position="364"/>
    </location>
</feature>
<keyword evidence="8" id="KW-1185">Reference proteome</keyword>
<keyword evidence="6" id="KW-1003">Cell membrane</keyword>
<dbReference type="Proteomes" id="UP001303046">
    <property type="component" value="Unassembled WGS sequence"/>
</dbReference>
<feature type="transmembrane region" description="Helical" evidence="6">
    <location>
        <begin position="134"/>
        <end position="154"/>
    </location>
</feature>
<keyword evidence="6" id="KW-0813">Transport</keyword>
<evidence type="ECO:0000256" key="4">
    <source>
        <dbReference type="ARBA" id="ARBA00023136"/>
    </source>
</evidence>
<dbReference type="InterPro" id="IPR021134">
    <property type="entry name" value="Bestrophin-like"/>
</dbReference>
<keyword evidence="6" id="KW-0407">Ion channel</keyword>
<evidence type="ECO:0000256" key="3">
    <source>
        <dbReference type="ARBA" id="ARBA00022989"/>
    </source>
</evidence>
<dbReference type="PANTHER" id="PTHR10736">
    <property type="entry name" value="BESTROPHIN"/>
    <property type="match status" value="1"/>
</dbReference>
<keyword evidence="2 6" id="KW-0812">Transmembrane</keyword>